<evidence type="ECO:0000313" key="1">
    <source>
        <dbReference type="EMBL" id="KAF9672243.1"/>
    </source>
</evidence>
<evidence type="ECO:0000313" key="2">
    <source>
        <dbReference type="Proteomes" id="UP000657918"/>
    </source>
</evidence>
<reference evidence="1 2" key="1">
    <citation type="submission" date="2020-10" db="EMBL/GenBank/DDBJ databases">
        <title>Plant Genome Project.</title>
        <authorList>
            <person name="Zhang R.-G."/>
        </authorList>
    </citation>
    <scope>NUCLEOTIDE SEQUENCE [LARGE SCALE GENOMIC DNA]</scope>
    <source>
        <strain evidence="1">FAFU-HL-1</strain>
        <tissue evidence="1">Leaf</tissue>
    </source>
</reference>
<proteinExistence type="predicted"/>
<dbReference type="OrthoDB" id="14187at2759"/>
<accession>A0A835JPH0</accession>
<comment type="caution">
    <text evidence="1">The sequence shown here is derived from an EMBL/GenBank/DDBJ whole genome shotgun (WGS) entry which is preliminary data.</text>
</comment>
<dbReference type="AlphaFoldDB" id="A0A835JPH0"/>
<keyword evidence="2" id="KW-1185">Reference proteome</keyword>
<dbReference type="Proteomes" id="UP000657918">
    <property type="component" value="Chromosome 11"/>
</dbReference>
<name>A0A835JPH0_9ROSI</name>
<sequence length="96" mass="10475">MVSSKAAAEDSVAALVVVLIYGEQLLLLDGQETFDNQLEAEDSDGRLTAVVAGLKRDVQPLLAEVARLVREVLSLLMEKSLKLIANEIDTFLYQIS</sequence>
<protein>
    <submittedName>
        <fullName evidence="1">Uncharacterized protein</fullName>
    </submittedName>
</protein>
<gene>
    <name evidence="1" type="ORF">SADUNF_Sadunf11G0020700</name>
</gene>
<organism evidence="1 2">
    <name type="scientific">Salix dunnii</name>
    <dbReference type="NCBI Taxonomy" id="1413687"/>
    <lineage>
        <taxon>Eukaryota</taxon>
        <taxon>Viridiplantae</taxon>
        <taxon>Streptophyta</taxon>
        <taxon>Embryophyta</taxon>
        <taxon>Tracheophyta</taxon>
        <taxon>Spermatophyta</taxon>
        <taxon>Magnoliopsida</taxon>
        <taxon>eudicotyledons</taxon>
        <taxon>Gunneridae</taxon>
        <taxon>Pentapetalae</taxon>
        <taxon>rosids</taxon>
        <taxon>fabids</taxon>
        <taxon>Malpighiales</taxon>
        <taxon>Salicaceae</taxon>
        <taxon>Saliceae</taxon>
        <taxon>Salix</taxon>
    </lineage>
</organism>
<dbReference type="EMBL" id="JADGMS010000011">
    <property type="protein sequence ID" value="KAF9672243.1"/>
    <property type="molecule type" value="Genomic_DNA"/>
</dbReference>